<keyword evidence="5 9" id="KW-0472">Membrane</keyword>
<dbReference type="EnsemblMetazoa" id="G6958.1">
    <property type="protein sequence ID" value="G6958.1:cds"/>
    <property type="gene ID" value="G6958"/>
</dbReference>
<evidence type="ECO:0000256" key="2">
    <source>
        <dbReference type="ARBA" id="ARBA00022692"/>
    </source>
</evidence>
<evidence type="ECO:0000256" key="9">
    <source>
        <dbReference type="SAM" id="Phobius"/>
    </source>
</evidence>
<feature type="domain" description="G-protein coupled receptors family 1 profile" evidence="11">
    <location>
        <begin position="77"/>
        <end position="351"/>
    </location>
</feature>
<keyword evidence="10" id="KW-0732">Signal</keyword>
<feature type="transmembrane region" description="Helical" evidence="9">
    <location>
        <begin position="62"/>
        <end position="85"/>
    </location>
</feature>
<evidence type="ECO:0000256" key="8">
    <source>
        <dbReference type="RuleBase" id="RU000688"/>
    </source>
</evidence>
<comment type="subcellular location">
    <subcellularLocation>
        <location evidence="1">Membrane</location>
        <topology evidence="1">Multi-pass membrane protein</topology>
    </subcellularLocation>
</comment>
<evidence type="ECO:0000256" key="4">
    <source>
        <dbReference type="ARBA" id="ARBA00023040"/>
    </source>
</evidence>
<dbReference type="InterPro" id="IPR000276">
    <property type="entry name" value="GPCR_Rhodpsn"/>
</dbReference>
<evidence type="ECO:0000256" key="1">
    <source>
        <dbReference type="ARBA" id="ARBA00004141"/>
    </source>
</evidence>
<dbReference type="GO" id="GO:0004930">
    <property type="term" value="F:G protein-coupled receptor activity"/>
    <property type="evidence" value="ECO:0007669"/>
    <property type="project" value="UniProtKB-KW"/>
</dbReference>
<evidence type="ECO:0000256" key="7">
    <source>
        <dbReference type="ARBA" id="ARBA00023224"/>
    </source>
</evidence>
<comment type="similarity">
    <text evidence="8">Belongs to the G-protein coupled receptor 1 family.</text>
</comment>
<keyword evidence="3 9" id="KW-1133">Transmembrane helix</keyword>
<evidence type="ECO:0000256" key="5">
    <source>
        <dbReference type="ARBA" id="ARBA00023136"/>
    </source>
</evidence>
<dbReference type="CDD" id="cd14978">
    <property type="entry name" value="7tmA_FMRFamide_R-like"/>
    <property type="match status" value="1"/>
</dbReference>
<keyword evidence="2 8" id="KW-0812">Transmembrane</keyword>
<sequence length="398" mass="46015">MIFGIGCLVISTGISAMKTTQSIYDAMLQQMQFGNLSKNITLKWPPQEPWDYPGIYKTGRSFYAYFTPVILIVGFVGNTLSFNVFISKGMRNLSASVYLAALSATDLVTLLCYVMVEWFRRGLVYLDPHWKVSFVDIDYLCQFQMYTSYVSRMSSVWLIVAFTVERYIGVCHPLRRIDICSVSSARKIVVFIYLSSLSLVLYKPFLTGVFVSATGEKYCTTYPSNSFVSFVLDSVYGLLITFVPLTIISLMNFLIINKLFARKRKQKKSRILSEEALIRLEFTSILLVISFCFVIFNIPFLVMWIRNFFYSKHVTNISTNDSMYDVESWQGVLYITRTIFYANYCINFFLYSITGAYFRRGLKGMFCRDSEGFLRSHNTLMRYNSHNSHNSHTTHSWV</sequence>
<dbReference type="PANTHER" id="PTHR24243:SF230">
    <property type="entry name" value="G-PROTEIN COUPLED RECEPTORS FAMILY 1 PROFILE DOMAIN-CONTAINING PROTEIN"/>
    <property type="match status" value="1"/>
</dbReference>
<name>A0A8W8NN11_MAGGI</name>
<dbReference type="PRINTS" id="PR00237">
    <property type="entry name" value="GPCRRHODOPSN"/>
</dbReference>
<dbReference type="Pfam" id="PF00001">
    <property type="entry name" value="7tm_1"/>
    <property type="match status" value="1"/>
</dbReference>
<feature type="signal peptide" evidence="10">
    <location>
        <begin position="1"/>
        <end position="16"/>
    </location>
</feature>
<dbReference type="PROSITE" id="PS50262">
    <property type="entry name" value="G_PROTEIN_RECEP_F1_2"/>
    <property type="match status" value="1"/>
</dbReference>
<protein>
    <recommendedName>
        <fullName evidence="11">G-protein coupled receptors family 1 profile domain-containing protein</fullName>
    </recommendedName>
</protein>
<dbReference type="Gene3D" id="1.20.1070.10">
    <property type="entry name" value="Rhodopsin 7-helix transmembrane proteins"/>
    <property type="match status" value="1"/>
</dbReference>
<proteinExistence type="inferred from homology"/>
<evidence type="ECO:0000256" key="6">
    <source>
        <dbReference type="ARBA" id="ARBA00023170"/>
    </source>
</evidence>
<dbReference type="SUPFAM" id="SSF81321">
    <property type="entry name" value="Family A G protein-coupled receptor-like"/>
    <property type="match status" value="1"/>
</dbReference>
<organism evidence="12 13">
    <name type="scientific">Magallana gigas</name>
    <name type="common">Pacific oyster</name>
    <name type="synonym">Crassostrea gigas</name>
    <dbReference type="NCBI Taxonomy" id="29159"/>
    <lineage>
        <taxon>Eukaryota</taxon>
        <taxon>Metazoa</taxon>
        <taxon>Spiralia</taxon>
        <taxon>Lophotrochozoa</taxon>
        <taxon>Mollusca</taxon>
        <taxon>Bivalvia</taxon>
        <taxon>Autobranchia</taxon>
        <taxon>Pteriomorphia</taxon>
        <taxon>Ostreida</taxon>
        <taxon>Ostreoidea</taxon>
        <taxon>Ostreidae</taxon>
        <taxon>Magallana</taxon>
    </lineage>
</organism>
<feature type="transmembrane region" description="Helical" evidence="9">
    <location>
        <begin position="188"/>
        <end position="215"/>
    </location>
</feature>
<dbReference type="InterPro" id="IPR017452">
    <property type="entry name" value="GPCR_Rhodpsn_7TM"/>
</dbReference>
<feature type="chain" id="PRO_5036452775" description="G-protein coupled receptors family 1 profile domain-containing protein" evidence="10">
    <location>
        <begin position="17"/>
        <end position="398"/>
    </location>
</feature>
<feature type="transmembrane region" description="Helical" evidence="9">
    <location>
        <begin position="97"/>
        <end position="116"/>
    </location>
</feature>
<feature type="transmembrane region" description="Helical" evidence="9">
    <location>
        <begin position="339"/>
        <end position="358"/>
    </location>
</feature>
<evidence type="ECO:0000256" key="10">
    <source>
        <dbReference type="SAM" id="SignalP"/>
    </source>
</evidence>
<reference evidence="12" key="1">
    <citation type="submission" date="2022-08" db="UniProtKB">
        <authorList>
            <consortium name="EnsemblMetazoa"/>
        </authorList>
    </citation>
    <scope>IDENTIFICATION</scope>
    <source>
        <strain evidence="12">05x7-T-G4-1.051#20</strain>
    </source>
</reference>
<evidence type="ECO:0000256" key="3">
    <source>
        <dbReference type="ARBA" id="ARBA00022989"/>
    </source>
</evidence>
<keyword evidence="4 8" id="KW-0297">G-protein coupled receptor</keyword>
<evidence type="ECO:0000259" key="11">
    <source>
        <dbReference type="PROSITE" id="PS50262"/>
    </source>
</evidence>
<accession>A0A8W8NN11</accession>
<feature type="transmembrane region" description="Helical" evidence="9">
    <location>
        <begin position="277"/>
        <end position="305"/>
    </location>
</feature>
<dbReference type="AlphaFoldDB" id="A0A8W8NN11"/>
<dbReference type="PROSITE" id="PS00237">
    <property type="entry name" value="G_PROTEIN_RECEP_F1_1"/>
    <property type="match status" value="1"/>
</dbReference>
<dbReference type="PANTHER" id="PTHR24243">
    <property type="entry name" value="G-PROTEIN COUPLED RECEPTOR"/>
    <property type="match status" value="1"/>
</dbReference>
<feature type="transmembrane region" description="Helical" evidence="9">
    <location>
        <begin position="235"/>
        <end position="256"/>
    </location>
</feature>
<keyword evidence="6 8" id="KW-0675">Receptor</keyword>
<dbReference type="Proteomes" id="UP000005408">
    <property type="component" value="Unassembled WGS sequence"/>
</dbReference>
<evidence type="ECO:0000313" key="12">
    <source>
        <dbReference type="EnsemblMetazoa" id="G6958.1:cds"/>
    </source>
</evidence>
<feature type="transmembrane region" description="Helical" evidence="9">
    <location>
        <begin position="149"/>
        <end position="168"/>
    </location>
</feature>
<keyword evidence="13" id="KW-1185">Reference proteome</keyword>
<evidence type="ECO:0000313" key="13">
    <source>
        <dbReference type="Proteomes" id="UP000005408"/>
    </source>
</evidence>
<keyword evidence="7 8" id="KW-0807">Transducer</keyword>
<dbReference type="GO" id="GO:0005886">
    <property type="term" value="C:plasma membrane"/>
    <property type="evidence" value="ECO:0007669"/>
    <property type="project" value="TreeGrafter"/>
</dbReference>